<sequence>MRKSTLGSLVIAGFAAVSIGAFSNMTNVSAAGVATTRSSIVRIYNPQGNLVTNRALMPHTPWRVGKTKLINGEKMYQVATYEYVKASETDYDGPASSVVTKEDVYARWIGSNSTLSFDNMGVYSLENGKFQNGEYSIASINGDQVTIAFEGGSYSGNNSVSTFTLTGNKLESNSTHEVWYK</sequence>
<evidence type="ECO:0000313" key="2">
    <source>
        <dbReference type="EMBL" id="KRK81274.1"/>
    </source>
</evidence>
<dbReference type="EMBL" id="AZDZ01000001">
    <property type="protein sequence ID" value="KRK81274.1"/>
    <property type="molecule type" value="Genomic_DNA"/>
</dbReference>
<evidence type="ECO:0008006" key="4">
    <source>
        <dbReference type="Google" id="ProtNLM"/>
    </source>
</evidence>
<accession>A0A0R1KMG6</accession>
<dbReference type="eggNOG" id="ENOG5030BXV">
    <property type="taxonomic scope" value="Bacteria"/>
</dbReference>
<dbReference type="PATRIC" id="fig|1423775.4.peg.889"/>
<gene>
    <name evidence="2" type="ORF">FD03_GL000866</name>
</gene>
<dbReference type="STRING" id="1423775.FD03_GL000866"/>
<evidence type="ECO:0000256" key="1">
    <source>
        <dbReference type="SAM" id="SignalP"/>
    </source>
</evidence>
<dbReference type="RefSeq" id="WP_025023456.1">
    <property type="nucleotide sequence ID" value="NZ_AZDZ01000001.1"/>
</dbReference>
<protein>
    <recommendedName>
        <fullName evidence="4">Surface layer protein A domain-containing protein</fullName>
    </recommendedName>
</protein>
<proteinExistence type="predicted"/>
<keyword evidence="3" id="KW-1185">Reference proteome</keyword>
<dbReference type="OrthoDB" id="2289779at2"/>
<keyword evidence="1" id="KW-0732">Signal</keyword>
<evidence type="ECO:0000313" key="3">
    <source>
        <dbReference type="Proteomes" id="UP000051248"/>
    </source>
</evidence>
<dbReference type="Proteomes" id="UP000051248">
    <property type="component" value="Unassembled WGS sequence"/>
</dbReference>
<comment type="caution">
    <text evidence="2">The sequence shown here is derived from an EMBL/GenBank/DDBJ whole genome shotgun (WGS) entry which is preliminary data.</text>
</comment>
<dbReference type="AlphaFoldDB" id="A0A0R1KMG6"/>
<reference evidence="2 3" key="1">
    <citation type="journal article" date="2015" name="Genome Announc.">
        <title>Expanding the biotechnology potential of lactobacilli through comparative genomics of 213 strains and associated genera.</title>
        <authorList>
            <person name="Sun Z."/>
            <person name="Harris H.M."/>
            <person name="McCann A."/>
            <person name="Guo C."/>
            <person name="Argimon S."/>
            <person name="Zhang W."/>
            <person name="Yang X."/>
            <person name="Jeffery I.B."/>
            <person name="Cooney J.C."/>
            <person name="Kagawa T.F."/>
            <person name="Liu W."/>
            <person name="Song Y."/>
            <person name="Salvetti E."/>
            <person name="Wrobel A."/>
            <person name="Rasinkangas P."/>
            <person name="Parkhill J."/>
            <person name="Rea M.C."/>
            <person name="O'Sullivan O."/>
            <person name="Ritari J."/>
            <person name="Douillard F.P."/>
            <person name="Paul Ross R."/>
            <person name="Yang R."/>
            <person name="Briner A.E."/>
            <person name="Felis G.E."/>
            <person name="de Vos W.M."/>
            <person name="Barrangou R."/>
            <person name="Klaenhammer T.R."/>
            <person name="Caufield P.W."/>
            <person name="Cui Y."/>
            <person name="Zhang H."/>
            <person name="O'Toole P.W."/>
        </authorList>
    </citation>
    <scope>NUCLEOTIDE SEQUENCE [LARGE SCALE GENOMIC DNA]</scope>
    <source>
        <strain evidence="2 3">DSM 19682</strain>
    </source>
</reference>
<feature type="signal peptide" evidence="1">
    <location>
        <begin position="1"/>
        <end position="30"/>
    </location>
</feature>
<name>A0A0R1KMG6_9LACO</name>
<feature type="chain" id="PRO_5006406736" description="Surface layer protein A domain-containing protein" evidence="1">
    <location>
        <begin position="31"/>
        <end position="181"/>
    </location>
</feature>
<organism evidence="2 3">
    <name type="scientific">Companilactobacillus nodensis DSM 19682 = JCM 14932 = NBRC 107160</name>
    <dbReference type="NCBI Taxonomy" id="1423775"/>
    <lineage>
        <taxon>Bacteria</taxon>
        <taxon>Bacillati</taxon>
        <taxon>Bacillota</taxon>
        <taxon>Bacilli</taxon>
        <taxon>Lactobacillales</taxon>
        <taxon>Lactobacillaceae</taxon>
        <taxon>Companilactobacillus</taxon>
    </lineage>
</organism>